<evidence type="ECO:0000259" key="9">
    <source>
        <dbReference type="SMART" id="SM00062"/>
    </source>
</evidence>
<dbReference type="CDD" id="cd13711">
    <property type="entry name" value="PBP2_Ngo0372_TcyA"/>
    <property type="match status" value="1"/>
</dbReference>
<protein>
    <submittedName>
        <fullName evidence="11">Transporter substrate-binding domain-containing protein</fullName>
    </submittedName>
</protein>
<evidence type="ECO:0000313" key="11">
    <source>
        <dbReference type="EMBL" id="QTM97978.1"/>
    </source>
</evidence>
<gene>
    <name evidence="11" type="ORF">ERJ70_00745</name>
</gene>
<dbReference type="SMART" id="SM00079">
    <property type="entry name" value="PBPe"/>
    <property type="match status" value="1"/>
</dbReference>
<feature type="domain" description="Solute-binding protein family 3/N-terminal" evidence="9">
    <location>
        <begin position="56"/>
        <end position="275"/>
    </location>
</feature>
<comment type="subcellular location">
    <subcellularLocation>
        <location evidence="1">Cell envelope</location>
    </subcellularLocation>
</comment>
<dbReference type="SUPFAM" id="SSF53850">
    <property type="entry name" value="Periplasmic binding protein-like II"/>
    <property type="match status" value="1"/>
</dbReference>
<dbReference type="PROSITE" id="PS01039">
    <property type="entry name" value="SBP_BACTERIAL_3"/>
    <property type="match status" value="1"/>
</dbReference>
<keyword evidence="12" id="KW-1185">Reference proteome</keyword>
<feature type="domain" description="Ionotropic glutamate receptor C-terminal" evidence="10">
    <location>
        <begin position="56"/>
        <end position="274"/>
    </location>
</feature>
<dbReference type="Proteomes" id="UP000665043">
    <property type="component" value="Chromosome"/>
</dbReference>
<name>A0ABX7VRA6_9BACI</name>
<evidence type="ECO:0000313" key="12">
    <source>
        <dbReference type="Proteomes" id="UP000665043"/>
    </source>
</evidence>
<dbReference type="PANTHER" id="PTHR35936:SF34">
    <property type="entry name" value="ABC TRANSPORTER EXTRACELLULAR-BINDING PROTEIN YCKB-RELATED"/>
    <property type="match status" value="1"/>
</dbReference>
<dbReference type="Pfam" id="PF00497">
    <property type="entry name" value="SBP_bac_3"/>
    <property type="match status" value="1"/>
</dbReference>
<dbReference type="InterPro" id="IPR018313">
    <property type="entry name" value="SBP_3_CS"/>
</dbReference>
<keyword evidence="3 8" id="KW-0732">Signal</keyword>
<evidence type="ECO:0000256" key="7">
    <source>
        <dbReference type="SAM" id="MobiDB-lite"/>
    </source>
</evidence>
<evidence type="ECO:0000259" key="10">
    <source>
        <dbReference type="SMART" id="SM00079"/>
    </source>
</evidence>
<keyword evidence="4" id="KW-0564">Palmitate</keyword>
<evidence type="ECO:0000256" key="6">
    <source>
        <dbReference type="RuleBase" id="RU003744"/>
    </source>
</evidence>
<dbReference type="PANTHER" id="PTHR35936">
    <property type="entry name" value="MEMBRANE-BOUND LYTIC MUREIN TRANSGLYCOSYLASE F"/>
    <property type="match status" value="1"/>
</dbReference>
<sequence>MKKISAWLVIIGLVAVLAACGSNSEGDSGADENNGSSDSGSESSASLYDQIMEEGVITVGTEGTYAPFTFHNDEGELTGYDVEVIREVADRMGIDVEFEETQWDSMFAGLNAERFDVIANQVGIDEERKQNYDFSNPYTYSSAVVVVPKDNNNITSFEDLEGKQSAQSLTSNFGEIAEENGAELVSVEGLAQSIELIKQGRADVTVNDKLAVLDYINQQGDESIKIAAEQGDASESAFAFNKGNEELVEAVNKQLEAMREDGTLAEISKEWFGEDVSSQ</sequence>
<keyword evidence="5" id="KW-0449">Lipoprotein</keyword>
<reference evidence="11 12" key="1">
    <citation type="submission" date="2019-12" db="EMBL/GenBank/DDBJ databases">
        <title>The whole genome sequencing of a strain isolated from a Mars analog, Dalangtan Playa.</title>
        <authorList>
            <person name="Huang T."/>
        </authorList>
    </citation>
    <scope>NUCLEOTIDE SEQUENCE [LARGE SCALE GENOMIC DNA]</scope>
    <source>
        <strain evidence="11 12">DP4-553-S</strain>
    </source>
</reference>
<evidence type="ECO:0000256" key="2">
    <source>
        <dbReference type="ARBA" id="ARBA00010333"/>
    </source>
</evidence>
<accession>A0ABX7VRA6</accession>
<feature type="chain" id="PRO_5045894824" evidence="8">
    <location>
        <begin position="19"/>
        <end position="279"/>
    </location>
</feature>
<feature type="signal peptide" evidence="8">
    <location>
        <begin position="1"/>
        <end position="18"/>
    </location>
</feature>
<proteinExistence type="inferred from homology"/>
<evidence type="ECO:0000256" key="5">
    <source>
        <dbReference type="ARBA" id="ARBA00023288"/>
    </source>
</evidence>
<evidence type="ECO:0000256" key="3">
    <source>
        <dbReference type="ARBA" id="ARBA00022729"/>
    </source>
</evidence>
<organism evidence="11 12">
    <name type="scientific">Sediminibacillus dalangtanensis</name>
    <dbReference type="NCBI Taxonomy" id="2729421"/>
    <lineage>
        <taxon>Bacteria</taxon>
        <taxon>Bacillati</taxon>
        <taxon>Bacillota</taxon>
        <taxon>Bacilli</taxon>
        <taxon>Bacillales</taxon>
        <taxon>Bacillaceae</taxon>
        <taxon>Sediminibacillus</taxon>
    </lineage>
</organism>
<dbReference type="Gene3D" id="3.40.190.10">
    <property type="entry name" value="Periplasmic binding protein-like II"/>
    <property type="match status" value="2"/>
</dbReference>
<evidence type="ECO:0000256" key="4">
    <source>
        <dbReference type="ARBA" id="ARBA00023139"/>
    </source>
</evidence>
<comment type="similarity">
    <text evidence="2 6">Belongs to the bacterial solute-binding protein 3 family.</text>
</comment>
<evidence type="ECO:0000256" key="1">
    <source>
        <dbReference type="ARBA" id="ARBA00004196"/>
    </source>
</evidence>
<dbReference type="PROSITE" id="PS51257">
    <property type="entry name" value="PROKAR_LIPOPROTEIN"/>
    <property type="match status" value="1"/>
</dbReference>
<dbReference type="SMART" id="SM00062">
    <property type="entry name" value="PBPb"/>
    <property type="match status" value="1"/>
</dbReference>
<feature type="region of interest" description="Disordered" evidence="7">
    <location>
        <begin position="24"/>
        <end position="45"/>
    </location>
</feature>
<dbReference type="InterPro" id="IPR001638">
    <property type="entry name" value="Solute-binding_3/MltF_N"/>
</dbReference>
<dbReference type="RefSeq" id="WP_209366504.1">
    <property type="nucleotide sequence ID" value="NZ_CP046956.1"/>
</dbReference>
<feature type="compositionally biased region" description="Low complexity" evidence="7">
    <location>
        <begin position="31"/>
        <end position="45"/>
    </location>
</feature>
<dbReference type="InterPro" id="IPR001320">
    <property type="entry name" value="Iontro_rcpt_C"/>
</dbReference>
<dbReference type="EMBL" id="CP046956">
    <property type="protein sequence ID" value="QTM97978.1"/>
    <property type="molecule type" value="Genomic_DNA"/>
</dbReference>
<evidence type="ECO:0000256" key="8">
    <source>
        <dbReference type="SAM" id="SignalP"/>
    </source>
</evidence>